<name>A0A336LKS6_CULSO</name>
<dbReference type="Pfam" id="PF13432">
    <property type="entry name" value="TPR_16"/>
    <property type="match status" value="1"/>
</dbReference>
<feature type="repeat" description="TPR" evidence="3">
    <location>
        <begin position="465"/>
        <end position="498"/>
    </location>
</feature>
<evidence type="ECO:0000256" key="1">
    <source>
        <dbReference type="ARBA" id="ARBA00022737"/>
    </source>
</evidence>
<dbReference type="PANTHER" id="PTHR15704:SF7">
    <property type="entry name" value="SUPERKILLER COMPLEX PROTEIN 3"/>
    <property type="match status" value="1"/>
</dbReference>
<proteinExistence type="predicted"/>
<dbReference type="GO" id="GO:0055087">
    <property type="term" value="C:Ski complex"/>
    <property type="evidence" value="ECO:0007669"/>
    <property type="project" value="InterPro"/>
</dbReference>
<dbReference type="SMART" id="SM00028">
    <property type="entry name" value="TPR"/>
    <property type="match status" value="12"/>
</dbReference>
<feature type="repeat" description="TPR" evidence="3">
    <location>
        <begin position="835"/>
        <end position="868"/>
    </location>
</feature>
<dbReference type="PROSITE" id="PS50005">
    <property type="entry name" value="TPR"/>
    <property type="match status" value="5"/>
</dbReference>
<feature type="repeat" description="TPR" evidence="3">
    <location>
        <begin position="535"/>
        <end position="568"/>
    </location>
</feature>
<evidence type="ECO:0000256" key="2">
    <source>
        <dbReference type="ARBA" id="ARBA00022803"/>
    </source>
</evidence>
<reference evidence="4" key="1">
    <citation type="submission" date="2018-07" db="EMBL/GenBank/DDBJ databases">
        <authorList>
            <person name="Quirk P.G."/>
            <person name="Krulwich T.A."/>
        </authorList>
    </citation>
    <scope>NUCLEOTIDE SEQUENCE</scope>
</reference>
<feature type="repeat" description="TPR" evidence="3">
    <location>
        <begin position="998"/>
        <end position="1031"/>
    </location>
</feature>
<gene>
    <name evidence="4" type="primary">CSON010177</name>
</gene>
<feature type="repeat" description="TPR" evidence="3">
    <location>
        <begin position="569"/>
        <end position="602"/>
    </location>
</feature>
<keyword evidence="1" id="KW-0677">Repeat</keyword>
<dbReference type="PANTHER" id="PTHR15704">
    <property type="entry name" value="SUPERKILLER 3 PROTEIN-RELATED"/>
    <property type="match status" value="1"/>
</dbReference>
<dbReference type="InterPro" id="IPR039226">
    <property type="entry name" value="Ski3/TTC37"/>
</dbReference>
<dbReference type="Pfam" id="PF13181">
    <property type="entry name" value="TPR_8"/>
    <property type="match status" value="1"/>
</dbReference>
<organism evidence="4">
    <name type="scientific">Culicoides sonorensis</name>
    <name type="common">Biting midge</name>
    <dbReference type="NCBI Taxonomy" id="179676"/>
    <lineage>
        <taxon>Eukaryota</taxon>
        <taxon>Metazoa</taxon>
        <taxon>Ecdysozoa</taxon>
        <taxon>Arthropoda</taxon>
        <taxon>Hexapoda</taxon>
        <taxon>Insecta</taxon>
        <taxon>Pterygota</taxon>
        <taxon>Neoptera</taxon>
        <taxon>Endopterygota</taxon>
        <taxon>Diptera</taxon>
        <taxon>Nematocera</taxon>
        <taxon>Chironomoidea</taxon>
        <taxon>Ceratopogonidae</taxon>
        <taxon>Ceratopogoninae</taxon>
        <taxon>Culicoides</taxon>
        <taxon>Monoculicoides</taxon>
    </lineage>
</organism>
<dbReference type="AlphaFoldDB" id="A0A336LKS6"/>
<keyword evidence="2 3" id="KW-0802">TPR repeat</keyword>
<dbReference type="OMA" id="CQWELDP"/>
<evidence type="ECO:0000313" key="4">
    <source>
        <dbReference type="EMBL" id="SSX18642.1"/>
    </source>
</evidence>
<dbReference type="InterPro" id="IPR011990">
    <property type="entry name" value="TPR-like_helical_dom_sf"/>
</dbReference>
<dbReference type="EMBL" id="UFQT01000040">
    <property type="protein sequence ID" value="SSX18642.1"/>
    <property type="molecule type" value="Genomic_DNA"/>
</dbReference>
<accession>A0A336LKS6</accession>
<dbReference type="SUPFAM" id="SSF48452">
    <property type="entry name" value="TPR-like"/>
    <property type="match status" value="4"/>
</dbReference>
<protein>
    <submittedName>
        <fullName evidence="4">CSON010177 protein</fullName>
    </submittedName>
</protein>
<dbReference type="VEuPathDB" id="VectorBase:CSON010177"/>
<sequence length="1259" mass="143847">MKMNSKEIKTTLKEARELIKNKNFSEAIKKCQAILKTDKDNYMSLVLLGACYQDSNKEEATKFLKRALELSKDDDLLPLQGLASCAPAHDLPSVLLKLLKLQPEKCNEIHGKLLDVSSKLDDITELVQLLFQETKLNEEERVTAAWTTLVQILMNNLTIAEEIFLEIFEQALTVTSKNTDIPKHLERNHRLISILHKKQKFSDLLAVAIDINETHPRDTFVLEWLCKLYTDMPDLVEKEMQKPINFYANQLLEINSTSVIGFMAQSIYFYKSGDILSARNLALKVYEIEPKWTKCQLLLYDIYVQLGAFSSAEFIFNLNQNMIPVDLRIIKCLVKQNEKTKGERALILCKELLANEVSSAAKQLEILIWLTKSLLVCQDYARFEKSIEKLDSLNCDKNIINVFKSLKILKTENDAQKAASLLPSKTELKDSHLLIDAGVIFLLAKNIDTAILYFLQAAKIENCNSEIFFWLGKCYNLLNDEERSVKCLEKSIQLNFQNTEAVQILSTIYRKRQNWKLNSKLLEDSVKYSHGSDGKWAYYHLGLNYMGQRKFDEAVNAFRSALRFKDPDRMFYVGLGDAYFARGSYKSAQNVYEKALISDDTDSTQNYIHLQIANIDRILQKFEDALQKFNLLLKVDPSYILALKGIAETHYQLALNLKNQHRHARSRMNAQEAINFLTRLIEIKSDYSCVWRLFAQVLNLTSTLSKDHRFLNVSGAFNELPGESVTLRDDELMQLSARCLSKAIKYNPNNQTLWRELSVNYMLRALSCSDELQQQNLSKYFLYAEKASKQSIKLNPKNWENWNLLGVICVLKAEKNLALAQHCFIQAIKIEKRCSVAWSNLGLLYLSQNNIKLANRAFSKAQQSDEKLIHAWIGQAVIAQNIGETEEAIDLFRHCTELGFNKESGIGYASHVCSILNDSPRIDLVLPKYRYMINNMNAIAVAIDQISWCTQHETINKTNLDYFLVLAFLLMAKKMYRNAIEVYQIVSTYPDLDKSQRNKILCDMAYAYLKVHDYKNAVETFQKVNEADIKSIIGLALSQTKTGDLESAYSVYGSALEWIASDDLQKSTILTAMSAILYIFQGPTDAKTLLFQSLCEKNMQSLFSACALGLLHEDMQLAELSITQMKEFEYDPSIGHHVVFLITQYILHKKKMRQAINYVSSLIHLYPDRPQLRSILSNVLILFKKSKYEVSAARLAESTITLNISSNQVDCDSMEASKALALASKSMTRVDTKKSKILAQKSVFMNPTCREAWAAFVAV</sequence>
<dbReference type="GO" id="GO:0006401">
    <property type="term" value="P:RNA catabolic process"/>
    <property type="evidence" value="ECO:0007669"/>
    <property type="project" value="InterPro"/>
</dbReference>
<evidence type="ECO:0000256" key="3">
    <source>
        <dbReference type="PROSITE-ProRule" id="PRU00339"/>
    </source>
</evidence>
<dbReference type="InterPro" id="IPR019734">
    <property type="entry name" value="TPR_rpt"/>
</dbReference>
<dbReference type="Gene3D" id="1.25.40.10">
    <property type="entry name" value="Tetratricopeptide repeat domain"/>
    <property type="match status" value="8"/>
</dbReference>